<keyword evidence="4 10" id="KW-0808">Transferase</keyword>
<dbReference type="HAMAP" id="MF_00019">
    <property type="entry name" value="PlsX"/>
    <property type="match status" value="1"/>
</dbReference>
<reference evidence="12" key="1">
    <citation type="journal article" date="2019" name="Int. J. Syst. Evol. Microbiol.">
        <title>The Global Catalogue of Microorganisms (GCM) 10K type strain sequencing project: providing services to taxonomists for standard genome sequencing and annotation.</title>
        <authorList>
            <consortium name="The Broad Institute Genomics Platform"/>
            <consortium name="The Broad Institute Genome Sequencing Center for Infectious Disease"/>
            <person name="Wu L."/>
            <person name="Ma J."/>
        </authorList>
    </citation>
    <scope>NUCLEOTIDE SEQUENCE [LARGE SCALE GENOMIC DNA]</scope>
    <source>
        <strain evidence="12">JCM 17329</strain>
    </source>
</reference>
<gene>
    <name evidence="10 11" type="primary">plsX</name>
    <name evidence="11" type="ORF">GCM10022421_08280</name>
</gene>
<evidence type="ECO:0000256" key="10">
    <source>
        <dbReference type="HAMAP-Rule" id="MF_00019"/>
    </source>
</evidence>
<comment type="function">
    <text evidence="10">Catalyzes the reversible formation of acyl-phosphate (acyl-PO(4)) from acyl-[acyl-carrier-protein] (acyl-ACP). This enzyme utilizes acyl-ACP as fatty acyl donor, but not acyl-CoA.</text>
</comment>
<dbReference type="PANTHER" id="PTHR30100">
    <property type="entry name" value="FATTY ACID/PHOSPHOLIPID SYNTHESIS PROTEIN PLSX"/>
    <property type="match status" value="1"/>
</dbReference>
<keyword evidence="7 10" id="KW-1208">Phospholipid metabolism</keyword>
<evidence type="ECO:0000256" key="5">
    <source>
        <dbReference type="ARBA" id="ARBA00023098"/>
    </source>
</evidence>
<evidence type="ECO:0000256" key="9">
    <source>
        <dbReference type="ARBA" id="ARBA00046608"/>
    </source>
</evidence>
<dbReference type="Proteomes" id="UP001501479">
    <property type="component" value="Unassembled WGS sequence"/>
</dbReference>
<dbReference type="EC" id="2.3.1.274" evidence="8 10"/>
<dbReference type="PANTHER" id="PTHR30100:SF1">
    <property type="entry name" value="PHOSPHATE ACYLTRANSFERASE"/>
    <property type="match status" value="1"/>
</dbReference>
<evidence type="ECO:0000256" key="6">
    <source>
        <dbReference type="ARBA" id="ARBA00023209"/>
    </source>
</evidence>
<dbReference type="NCBIfam" id="TIGR00182">
    <property type="entry name" value="plsX"/>
    <property type="match status" value="1"/>
</dbReference>
<evidence type="ECO:0000256" key="2">
    <source>
        <dbReference type="ARBA" id="ARBA00022490"/>
    </source>
</evidence>
<comment type="similarity">
    <text evidence="10">Belongs to the PlsX family.</text>
</comment>
<evidence type="ECO:0000256" key="1">
    <source>
        <dbReference type="ARBA" id="ARBA00001232"/>
    </source>
</evidence>
<evidence type="ECO:0000313" key="11">
    <source>
        <dbReference type="EMBL" id="GAA3703895.1"/>
    </source>
</evidence>
<comment type="subcellular location">
    <subcellularLocation>
        <location evidence="10">Cytoplasm</location>
    </subcellularLocation>
    <text evidence="10">Associated with the membrane possibly through PlsY.</text>
</comment>
<keyword evidence="2 10" id="KW-0963">Cytoplasm</keyword>
<dbReference type="RefSeq" id="WP_344962683.1">
    <property type="nucleotide sequence ID" value="NZ_BAABDS010000010.1"/>
</dbReference>
<comment type="subunit">
    <text evidence="9 10">Homodimer. Probably interacts with PlsY.</text>
</comment>
<name>A0ABP7DCY5_9GAMM</name>
<keyword evidence="3 10" id="KW-0444">Lipid biosynthesis</keyword>
<organism evidence="11 12">
    <name type="scientific">Oceanisphaera sediminis</name>
    <dbReference type="NCBI Taxonomy" id="981381"/>
    <lineage>
        <taxon>Bacteria</taxon>
        <taxon>Pseudomonadati</taxon>
        <taxon>Pseudomonadota</taxon>
        <taxon>Gammaproteobacteria</taxon>
        <taxon>Aeromonadales</taxon>
        <taxon>Aeromonadaceae</taxon>
        <taxon>Oceanisphaera</taxon>
    </lineage>
</organism>
<proteinExistence type="inferred from homology"/>
<comment type="catalytic activity">
    <reaction evidence="1 10">
        <text>a fatty acyl-[ACP] + phosphate = an acyl phosphate + holo-[ACP]</text>
        <dbReference type="Rhea" id="RHEA:42292"/>
        <dbReference type="Rhea" id="RHEA-COMP:9685"/>
        <dbReference type="Rhea" id="RHEA-COMP:14125"/>
        <dbReference type="ChEBI" id="CHEBI:43474"/>
        <dbReference type="ChEBI" id="CHEBI:59918"/>
        <dbReference type="ChEBI" id="CHEBI:64479"/>
        <dbReference type="ChEBI" id="CHEBI:138651"/>
        <dbReference type="EC" id="2.3.1.274"/>
    </reaction>
</comment>
<evidence type="ECO:0000313" key="12">
    <source>
        <dbReference type="Proteomes" id="UP001501479"/>
    </source>
</evidence>
<evidence type="ECO:0000256" key="4">
    <source>
        <dbReference type="ARBA" id="ARBA00022679"/>
    </source>
</evidence>
<keyword evidence="12" id="KW-1185">Reference proteome</keyword>
<evidence type="ECO:0000256" key="8">
    <source>
        <dbReference type="ARBA" id="ARBA00024069"/>
    </source>
</evidence>
<comment type="pathway">
    <text evidence="10">Lipid metabolism; phospholipid metabolism.</text>
</comment>
<sequence>MPQLTVALDMMGGDHGPSVTVPAAAQALSLLPDLNLVLFGLEAELSPWLRRFQLDSHRRVCVQYCSQQVENEHKAAYALRHLTDSSMRNALDALASRRAQACVSAGNTGALMAMAMKTLSTLPGVDRPALITRMPQAGGGYALLLDVGANLNCGAGQLVQFALMGEQAARHILGISQPRIGLLNVGVEANKGNESVREAAQCLQQLQQTEGLHYSGYVEGDELFSGRVDVIVCDGFVGNVALKTSEGVARLLLGQRQQRGFLSKILTVWLKKRLSHLNPDQYNGASLIGLRASVVKSHGSAGSPAFLNAILQAVSEIEHDLPASIAHRFDTAPRDSHAR</sequence>
<comment type="caution">
    <text evidence="11">The sequence shown here is derived from an EMBL/GenBank/DDBJ whole genome shotgun (WGS) entry which is preliminary data.</text>
</comment>
<keyword evidence="11" id="KW-0012">Acyltransferase</keyword>
<keyword evidence="6 10" id="KW-0594">Phospholipid biosynthesis</keyword>
<evidence type="ECO:0000256" key="3">
    <source>
        <dbReference type="ARBA" id="ARBA00022516"/>
    </source>
</evidence>
<dbReference type="GO" id="GO:0016746">
    <property type="term" value="F:acyltransferase activity"/>
    <property type="evidence" value="ECO:0007669"/>
    <property type="project" value="UniProtKB-KW"/>
</dbReference>
<dbReference type="Gene3D" id="3.40.718.10">
    <property type="entry name" value="Isopropylmalate Dehydrogenase"/>
    <property type="match status" value="1"/>
</dbReference>
<evidence type="ECO:0000256" key="7">
    <source>
        <dbReference type="ARBA" id="ARBA00023264"/>
    </source>
</evidence>
<dbReference type="Pfam" id="PF02504">
    <property type="entry name" value="FA_synthesis"/>
    <property type="match status" value="1"/>
</dbReference>
<protein>
    <recommendedName>
        <fullName evidence="8 10">Phosphate acyltransferase</fullName>
        <ecNumber evidence="8 10">2.3.1.274</ecNumber>
    </recommendedName>
    <alternativeName>
        <fullName evidence="10">Acyl-ACP phosphotransacylase</fullName>
    </alternativeName>
    <alternativeName>
        <fullName evidence="10">Acyl-[acyl-carrier-protein]--phosphate acyltransferase</fullName>
    </alternativeName>
    <alternativeName>
        <fullName evidence="10">Phosphate-acyl-ACP acyltransferase</fullName>
    </alternativeName>
</protein>
<dbReference type="InterPro" id="IPR012281">
    <property type="entry name" value="Phospholipid_synth_PlsX-like"/>
</dbReference>
<dbReference type="EMBL" id="BAABDS010000010">
    <property type="protein sequence ID" value="GAA3703895.1"/>
    <property type="molecule type" value="Genomic_DNA"/>
</dbReference>
<keyword evidence="5 10" id="KW-0443">Lipid metabolism</keyword>
<dbReference type="InterPro" id="IPR003664">
    <property type="entry name" value="FA_synthesis"/>
</dbReference>
<accession>A0ABP7DCY5</accession>
<dbReference type="PIRSF" id="PIRSF002465">
    <property type="entry name" value="Phsphlp_syn_PlsX"/>
    <property type="match status" value="1"/>
</dbReference>
<dbReference type="SUPFAM" id="SSF53659">
    <property type="entry name" value="Isocitrate/Isopropylmalate dehydrogenase-like"/>
    <property type="match status" value="1"/>
</dbReference>